<organism evidence="2">
    <name type="scientific">Clastoptera arizonana</name>
    <name type="common">Arizona spittle bug</name>
    <dbReference type="NCBI Taxonomy" id="38151"/>
    <lineage>
        <taxon>Eukaryota</taxon>
        <taxon>Metazoa</taxon>
        <taxon>Ecdysozoa</taxon>
        <taxon>Arthropoda</taxon>
        <taxon>Hexapoda</taxon>
        <taxon>Insecta</taxon>
        <taxon>Pterygota</taxon>
        <taxon>Neoptera</taxon>
        <taxon>Paraneoptera</taxon>
        <taxon>Hemiptera</taxon>
        <taxon>Auchenorrhyncha</taxon>
        <taxon>Cercopoidea</taxon>
        <taxon>Clastopteridae</taxon>
        <taxon>Clastoptera</taxon>
    </lineage>
</organism>
<evidence type="ECO:0000256" key="1">
    <source>
        <dbReference type="SAM" id="SignalP"/>
    </source>
</evidence>
<keyword evidence="1" id="KW-0732">Signal</keyword>
<feature type="signal peptide" evidence="1">
    <location>
        <begin position="1"/>
        <end position="18"/>
    </location>
</feature>
<gene>
    <name evidence="2" type="ORF">g.6701</name>
</gene>
<sequence>MYLAYLVCFLLHAHTISSFKGKINEFEPDVPEYSKKEIYKLNKKAADVEGARIIAHRMIKKGNVTLENKYEEIKKVILKEREVFVDILELFKLRGYTNQRLYDRVAYAIERIDRLKQHENDKIILKIHYLKKAFRKVILARDDLFIDGILKYKETDEALVDSRELVSQHVISGDYSEFYGSFEKRFG</sequence>
<proteinExistence type="predicted"/>
<protein>
    <submittedName>
        <fullName evidence="2">Uncharacterized protein</fullName>
    </submittedName>
</protein>
<feature type="chain" id="PRO_5008581934" evidence="1">
    <location>
        <begin position="19"/>
        <end position="187"/>
    </location>
</feature>
<dbReference type="AlphaFoldDB" id="A0A1B6EBC8"/>
<accession>A0A1B6EBC8</accession>
<dbReference type="EMBL" id="GEDC01002114">
    <property type="protein sequence ID" value="JAS35184.1"/>
    <property type="molecule type" value="Transcribed_RNA"/>
</dbReference>
<reference evidence="2" key="1">
    <citation type="submission" date="2015-12" db="EMBL/GenBank/DDBJ databases">
        <title>De novo transcriptome assembly of four potential Pierce s Disease insect vectors from Arizona vineyards.</title>
        <authorList>
            <person name="Tassone E.E."/>
        </authorList>
    </citation>
    <scope>NUCLEOTIDE SEQUENCE</scope>
</reference>
<evidence type="ECO:0000313" key="2">
    <source>
        <dbReference type="EMBL" id="JAS35184.1"/>
    </source>
</evidence>
<name>A0A1B6EBC8_9HEMI</name>